<evidence type="ECO:0000256" key="1">
    <source>
        <dbReference type="SAM" id="Phobius"/>
    </source>
</evidence>
<proteinExistence type="predicted"/>
<accession>A0A4U6TG36</accession>
<feature type="transmembrane region" description="Helical" evidence="1">
    <location>
        <begin position="120"/>
        <end position="141"/>
    </location>
</feature>
<evidence type="ECO:0000313" key="3">
    <source>
        <dbReference type="Proteomes" id="UP000298652"/>
    </source>
</evidence>
<feature type="transmembrane region" description="Helical" evidence="1">
    <location>
        <begin position="76"/>
        <end position="99"/>
    </location>
</feature>
<keyword evidence="3" id="KW-1185">Reference proteome</keyword>
<dbReference type="AlphaFoldDB" id="A0A4U6TG36"/>
<dbReference type="EMBL" id="CM016559">
    <property type="protein sequence ID" value="TKW01261.1"/>
    <property type="molecule type" value="Genomic_DNA"/>
</dbReference>
<keyword evidence="1" id="KW-0812">Transmembrane</keyword>
<evidence type="ECO:0000313" key="2">
    <source>
        <dbReference type="EMBL" id="TKW01261.1"/>
    </source>
</evidence>
<sequence>MGGYLAGTVLAASALSHCCSKDGPPHGVNRGCKWVVLLLGLYCLSVHFKWYVWIRVWFCVFGMLCNGVWIQQDSLLCSICYCFIACISWTLGVSVIFWGKVQRCDSRLVKKMQQTCVGEMSVSVALNYLLVFTLIVQITLFSCS</sequence>
<keyword evidence="1" id="KW-0472">Membrane</keyword>
<keyword evidence="1" id="KW-1133">Transmembrane helix</keyword>
<name>A0A4U6TG36_SETVI</name>
<dbReference type="Gramene" id="TKW01261">
    <property type="protein sequence ID" value="TKW01261"/>
    <property type="gene ID" value="SEVIR_8G168950v2"/>
</dbReference>
<gene>
    <name evidence="2" type="ORF">SEVIR_8G168950v2</name>
</gene>
<dbReference type="Proteomes" id="UP000298652">
    <property type="component" value="Chromosome 8"/>
</dbReference>
<protein>
    <submittedName>
        <fullName evidence="2">Uncharacterized protein</fullName>
    </submittedName>
</protein>
<reference evidence="2" key="1">
    <citation type="submission" date="2019-03" db="EMBL/GenBank/DDBJ databases">
        <title>WGS assembly of Setaria viridis.</title>
        <authorList>
            <person name="Huang P."/>
            <person name="Jenkins J."/>
            <person name="Grimwood J."/>
            <person name="Barry K."/>
            <person name="Healey A."/>
            <person name="Mamidi S."/>
            <person name="Sreedasyam A."/>
            <person name="Shu S."/>
            <person name="Feldman M."/>
            <person name="Wu J."/>
            <person name="Yu Y."/>
            <person name="Chen C."/>
            <person name="Johnson J."/>
            <person name="Rokhsar D."/>
            <person name="Baxter I."/>
            <person name="Schmutz J."/>
            <person name="Brutnell T."/>
            <person name="Kellogg E."/>
        </authorList>
    </citation>
    <scope>NUCLEOTIDE SEQUENCE [LARGE SCALE GENOMIC DNA]</scope>
</reference>
<organism evidence="2 3">
    <name type="scientific">Setaria viridis</name>
    <name type="common">Green bristlegrass</name>
    <name type="synonym">Setaria italica subsp. viridis</name>
    <dbReference type="NCBI Taxonomy" id="4556"/>
    <lineage>
        <taxon>Eukaryota</taxon>
        <taxon>Viridiplantae</taxon>
        <taxon>Streptophyta</taxon>
        <taxon>Embryophyta</taxon>
        <taxon>Tracheophyta</taxon>
        <taxon>Spermatophyta</taxon>
        <taxon>Magnoliopsida</taxon>
        <taxon>Liliopsida</taxon>
        <taxon>Poales</taxon>
        <taxon>Poaceae</taxon>
        <taxon>PACMAD clade</taxon>
        <taxon>Panicoideae</taxon>
        <taxon>Panicodae</taxon>
        <taxon>Paniceae</taxon>
        <taxon>Cenchrinae</taxon>
        <taxon>Setaria</taxon>
    </lineage>
</organism>